<evidence type="ECO:0000313" key="3">
    <source>
        <dbReference type="EMBL" id="PPQ66519.1"/>
    </source>
</evidence>
<gene>
    <name evidence="3" type="ORF">CVT24_007068</name>
</gene>
<dbReference type="EMBL" id="NHTK01006041">
    <property type="protein sequence ID" value="PPQ66519.1"/>
    <property type="molecule type" value="Genomic_DNA"/>
</dbReference>
<accession>A0A409VJR0</accession>
<dbReference type="InParanoid" id="A0A409VJR0"/>
<dbReference type="Proteomes" id="UP000284842">
    <property type="component" value="Unassembled WGS sequence"/>
</dbReference>
<proteinExistence type="predicted"/>
<sequence>MPPHRKRVSFSGMDEIIGISEFHSHSSSLEREDNHDPVFAHEETEELAVTPATDSNFTEGSSTDVHTPRTPYLRSRELPIVDEMQIAGPSPRNSPALAFPPNFSPHSSLSSVSELSFSPGQQEPIQRTGVTESREPILSLSSHLTSGRVYRWDMSTDPTLSGSPISVLLQKSGHFPAAASMISQGPYIGDILVRHTALPWLIHVEPSDGKDYVTIRNLVVSIHTFLLRSVSDTELSRQSLLRRNNVEQIALNNSRSHVLRVDWLLGSTMFDGLILGKDGETLVLLTSMADQRP</sequence>
<feature type="compositionally biased region" description="Polar residues" evidence="1">
    <location>
        <begin position="120"/>
        <end position="131"/>
    </location>
</feature>
<evidence type="ECO:0000313" key="4">
    <source>
        <dbReference type="Proteomes" id="UP000284842"/>
    </source>
</evidence>
<comment type="caution">
    <text evidence="3">The sequence shown here is derived from an EMBL/GenBank/DDBJ whole genome shotgun (WGS) entry which is preliminary data.</text>
</comment>
<organism evidence="3 4">
    <name type="scientific">Panaeolus cyanescens</name>
    <dbReference type="NCBI Taxonomy" id="181874"/>
    <lineage>
        <taxon>Eukaryota</taxon>
        <taxon>Fungi</taxon>
        <taxon>Dikarya</taxon>
        <taxon>Basidiomycota</taxon>
        <taxon>Agaricomycotina</taxon>
        <taxon>Agaricomycetes</taxon>
        <taxon>Agaricomycetidae</taxon>
        <taxon>Agaricales</taxon>
        <taxon>Agaricineae</taxon>
        <taxon>Galeropsidaceae</taxon>
        <taxon>Panaeolus</taxon>
    </lineage>
</organism>
<dbReference type="Pfam" id="PF20415">
    <property type="entry name" value="DUF6699"/>
    <property type="match status" value="1"/>
</dbReference>
<dbReference type="InterPro" id="IPR046522">
    <property type="entry name" value="DUF6699"/>
</dbReference>
<feature type="region of interest" description="Disordered" evidence="1">
    <location>
        <begin position="110"/>
        <end position="134"/>
    </location>
</feature>
<name>A0A409VJR0_9AGAR</name>
<feature type="domain" description="DUF6699" evidence="2">
    <location>
        <begin position="151"/>
        <end position="278"/>
    </location>
</feature>
<keyword evidence="4" id="KW-1185">Reference proteome</keyword>
<evidence type="ECO:0000259" key="2">
    <source>
        <dbReference type="Pfam" id="PF20415"/>
    </source>
</evidence>
<evidence type="ECO:0000256" key="1">
    <source>
        <dbReference type="SAM" id="MobiDB-lite"/>
    </source>
</evidence>
<dbReference type="AlphaFoldDB" id="A0A409VJR0"/>
<dbReference type="OrthoDB" id="10526271at2759"/>
<reference evidence="3 4" key="1">
    <citation type="journal article" date="2018" name="Evol. Lett.">
        <title>Horizontal gene cluster transfer increased hallucinogenic mushroom diversity.</title>
        <authorList>
            <person name="Reynolds H.T."/>
            <person name="Vijayakumar V."/>
            <person name="Gluck-Thaler E."/>
            <person name="Korotkin H.B."/>
            <person name="Matheny P.B."/>
            <person name="Slot J.C."/>
        </authorList>
    </citation>
    <scope>NUCLEOTIDE SEQUENCE [LARGE SCALE GENOMIC DNA]</scope>
    <source>
        <strain evidence="3 4">2629</strain>
    </source>
</reference>
<protein>
    <recommendedName>
        <fullName evidence="2">DUF6699 domain-containing protein</fullName>
    </recommendedName>
</protein>
<feature type="compositionally biased region" description="Low complexity" evidence="1">
    <location>
        <begin position="110"/>
        <end position="119"/>
    </location>
</feature>